<dbReference type="InterPro" id="IPR009003">
    <property type="entry name" value="Peptidase_S1_PA"/>
</dbReference>
<dbReference type="RefSeq" id="XP_070484182.1">
    <property type="nucleotide sequence ID" value="XM_070628081.1"/>
</dbReference>
<organism evidence="4 5">
    <name type="scientific">Equus przewalskii</name>
    <name type="common">Przewalski's horse</name>
    <name type="synonym">Equus caballus przewalskii</name>
    <dbReference type="NCBI Taxonomy" id="9798"/>
    <lineage>
        <taxon>Eukaryota</taxon>
        <taxon>Metazoa</taxon>
        <taxon>Chordata</taxon>
        <taxon>Craniata</taxon>
        <taxon>Vertebrata</taxon>
        <taxon>Euteleostomi</taxon>
        <taxon>Mammalia</taxon>
        <taxon>Eutheria</taxon>
        <taxon>Laurasiatheria</taxon>
        <taxon>Perissodactyla</taxon>
        <taxon>Equidae</taxon>
        <taxon>Equus</taxon>
    </lineage>
</organism>
<dbReference type="PROSITE" id="PS50240">
    <property type="entry name" value="TRYPSIN_DOM"/>
    <property type="match status" value="1"/>
</dbReference>
<keyword evidence="1" id="KW-1015">Disulfide bond</keyword>
<dbReference type="InterPro" id="IPR018114">
    <property type="entry name" value="TRYPSIN_HIS"/>
</dbReference>
<evidence type="ECO:0000313" key="5">
    <source>
        <dbReference type="RefSeq" id="XP_070484182.1"/>
    </source>
</evidence>
<evidence type="ECO:0000313" key="4">
    <source>
        <dbReference type="Proteomes" id="UP001652662"/>
    </source>
</evidence>
<gene>
    <name evidence="5" type="primary">LOC103564645</name>
</gene>
<dbReference type="PANTHER" id="PTHR24271">
    <property type="entry name" value="KALLIKREIN-RELATED"/>
    <property type="match status" value="1"/>
</dbReference>
<dbReference type="PANTHER" id="PTHR24271:SF70">
    <property type="entry name" value="GRANZYME H"/>
    <property type="match status" value="1"/>
</dbReference>
<evidence type="ECO:0000256" key="1">
    <source>
        <dbReference type="ARBA" id="ARBA00023157"/>
    </source>
</evidence>
<reference evidence="4" key="1">
    <citation type="submission" date="2025-05" db="UniProtKB">
        <authorList>
            <consortium name="RefSeq"/>
        </authorList>
    </citation>
    <scope>NUCLEOTIDE SEQUENCE [LARGE SCALE GENOMIC DNA]</scope>
</reference>
<sequence length="256" mass="28301">MQPLLVLLAFLLPPKPGTGWPFLSGIIIGGHEAKPHSRPYMVLIQVPGKEKPSRCGGVLVRKDIVLTAAHCWGNTINVTLGAHNMEKQETTQQIIPVKETIRHPDFIYEKLSNDIMLIKLERKAKLTAAVRTLSLPWGKAQVTPGQVCSVAGWGQDSMGISANILQEVELTVQKDVECESRYRPFYSRATQICVGDPKKMKNSIRGDPGGPLICNNMVQGISSYGQLSGNPPGVFTKVSYYLSWIKRTMKHLKQQA</sequence>
<feature type="chain" id="PRO_5045117806" evidence="2">
    <location>
        <begin position="20"/>
        <end position="256"/>
    </location>
</feature>
<evidence type="ECO:0000259" key="3">
    <source>
        <dbReference type="PROSITE" id="PS50240"/>
    </source>
</evidence>
<dbReference type="InterPro" id="IPR043504">
    <property type="entry name" value="Peptidase_S1_PA_chymotrypsin"/>
</dbReference>
<dbReference type="InterPro" id="IPR001314">
    <property type="entry name" value="Peptidase_S1A"/>
</dbReference>
<dbReference type="Proteomes" id="UP001652662">
    <property type="component" value="Chromosome 1"/>
</dbReference>
<dbReference type="InterPro" id="IPR001254">
    <property type="entry name" value="Trypsin_dom"/>
</dbReference>
<dbReference type="CDD" id="cd00190">
    <property type="entry name" value="Tryp_SPc"/>
    <property type="match status" value="1"/>
</dbReference>
<keyword evidence="2" id="KW-0732">Signal</keyword>
<accession>A0ABM4Q410</accession>
<feature type="domain" description="Peptidase S1" evidence="3">
    <location>
        <begin position="27"/>
        <end position="250"/>
    </location>
</feature>
<name>A0ABM4Q410_EQUPR</name>
<dbReference type="Gene3D" id="2.40.10.10">
    <property type="entry name" value="Trypsin-like serine proteases"/>
    <property type="match status" value="2"/>
</dbReference>
<feature type="signal peptide" evidence="2">
    <location>
        <begin position="1"/>
        <end position="19"/>
    </location>
</feature>
<dbReference type="GeneID" id="103564645"/>
<dbReference type="PROSITE" id="PS00134">
    <property type="entry name" value="TRYPSIN_HIS"/>
    <property type="match status" value="1"/>
</dbReference>
<dbReference type="PRINTS" id="PR00722">
    <property type="entry name" value="CHYMOTRYPSIN"/>
</dbReference>
<proteinExistence type="predicted"/>
<evidence type="ECO:0000256" key="2">
    <source>
        <dbReference type="SAM" id="SignalP"/>
    </source>
</evidence>
<keyword evidence="4" id="KW-1185">Reference proteome</keyword>
<dbReference type="Pfam" id="PF00089">
    <property type="entry name" value="Trypsin"/>
    <property type="match status" value="1"/>
</dbReference>
<reference evidence="5" key="2">
    <citation type="submission" date="2025-08" db="UniProtKB">
        <authorList>
            <consortium name="RefSeq"/>
        </authorList>
    </citation>
    <scope>IDENTIFICATION</scope>
    <source>
        <tissue evidence="5">Blood</tissue>
    </source>
</reference>
<protein>
    <submittedName>
        <fullName evidence="5">Granzyme H-like isoform X2</fullName>
    </submittedName>
</protein>
<dbReference type="SUPFAM" id="SSF50494">
    <property type="entry name" value="Trypsin-like serine proteases"/>
    <property type="match status" value="1"/>
</dbReference>
<dbReference type="SMART" id="SM00020">
    <property type="entry name" value="Tryp_SPc"/>
    <property type="match status" value="1"/>
</dbReference>